<gene>
    <name evidence="1" type="ORF">TM448A00171_0053</name>
    <name evidence="2" type="ORF">TM448B00200_0032</name>
</gene>
<accession>A0A6H1ZBV1</accession>
<dbReference type="EMBL" id="MT144599">
    <property type="protein sequence ID" value="QJH94325.1"/>
    <property type="molecule type" value="Genomic_DNA"/>
</dbReference>
<dbReference type="AlphaFoldDB" id="A0A6H1ZBV1"/>
<evidence type="ECO:0000313" key="2">
    <source>
        <dbReference type="EMBL" id="QJH94325.1"/>
    </source>
</evidence>
<sequence>MQFFLNVFVLGTSGFASGAGSNTRKTHKGFIAATTGIGQIWERAGRMIIVLLCVMDVIGAGKETSKGSIWIL</sequence>
<evidence type="ECO:0000313" key="1">
    <source>
        <dbReference type="EMBL" id="QJA45034.1"/>
    </source>
</evidence>
<protein>
    <submittedName>
        <fullName evidence="1">Uncharacterized protein</fullName>
    </submittedName>
</protein>
<proteinExistence type="predicted"/>
<dbReference type="EMBL" id="MT143984">
    <property type="protein sequence ID" value="QJA45034.1"/>
    <property type="molecule type" value="Genomic_DNA"/>
</dbReference>
<reference evidence="1" key="1">
    <citation type="submission" date="2020-03" db="EMBL/GenBank/DDBJ databases">
        <title>The deep terrestrial virosphere.</title>
        <authorList>
            <person name="Holmfeldt K."/>
            <person name="Nilsson E."/>
            <person name="Simone D."/>
            <person name="Lopez-Fernandez M."/>
            <person name="Wu X."/>
            <person name="de Brujin I."/>
            <person name="Lundin D."/>
            <person name="Andersson A."/>
            <person name="Bertilsson S."/>
            <person name="Dopson M."/>
        </authorList>
    </citation>
    <scope>NUCLEOTIDE SEQUENCE</scope>
    <source>
        <strain evidence="1">TM448A00171</strain>
        <strain evidence="2">TM448B00200</strain>
    </source>
</reference>
<organism evidence="1">
    <name type="scientific">viral metagenome</name>
    <dbReference type="NCBI Taxonomy" id="1070528"/>
    <lineage>
        <taxon>unclassified sequences</taxon>
        <taxon>metagenomes</taxon>
        <taxon>organismal metagenomes</taxon>
    </lineage>
</organism>
<name>A0A6H1ZBV1_9ZZZZ</name>